<dbReference type="Proteomes" id="UP000775213">
    <property type="component" value="Unassembled WGS sequence"/>
</dbReference>
<dbReference type="EMBL" id="JAGFBR010000014">
    <property type="protein sequence ID" value="KAH0455937.1"/>
    <property type="molecule type" value="Genomic_DNA"/>
</dbReference>
<keyword evidence="3" id="KW-1185">Reference proteome</keyword>
<feature type="signal peptide" evidence="1">
    <location>
        <begin position="1"/>
        <end position="27"/>
    </location>
</feature>
<reference evidence="2 3" key="1">
    <citation type="journal article" date="2021" name="Hortic Res">
        <title>Chromosome-scale assembly of the Dendrobium chrysotoxum genome enhances the understanding of orchid evolution.</title>
        <authorList>
            <person name="Zhang Y."/>
            <person name="Zhang G.Q."/>
            <person name="Zhang D."/>
            <person name="Liu X.D."/>
            <person name="Xu X.Y."/>
            <person name="Sun W.H."/>
            <person name="Yu X."/>
            <person name="Zhu X."/>
            <person name="Wang Z.W."/>
            <person name="Zhao X."/>
            <person name="Zhong W.Y."/>
            <person name="Chen H."/>
            <person name="Yin W.L."/>
            <person name="Huang T."/>
            <person name="Niu S.C."/>
            <person name="Liu Z.J."/>
        </authorList>
    </citation>
    <scope>NUCLEOTIDE SEQUENCE [LARGE SCALE GENOMIC DNA]</scope>
    <source>
        <strain evidence="2">Lindl</strain>
    </source>
</reference>
<comment type="caution">
    <text evidence="2">The sequence shown here is derived from an EMBL/GenBank/DDBJ whole genome shotgun (WGS) entry which is preliminary data.</text>
</comment>
<organism evidence="2 3">
    <name type="scientific">Dendrobium chrysotoxum</name>
    <name type="common">Orchid</name>
    <dbReference type="NCBI Taxonomy" id="161865"/>
    <lineage>
        <taxon>Eukaryota</taxon>
        <taxon>Viridiplantae</taxon>
        <taxon>Streptophyta</taxon>
        <taxon>Embryophyta</taxon>
        <taxon>Tracheophyta</taxon>
        <taxon>Spermatophyta</taxon>
        <taxon>Magnoliopsida</taxon>
        <taxon>Liliopsida</taxon>
        <taxon>Asparagales</taxon>
        <taxon>Orchidaceae</taxon>
        <taxon>Epidendroideae</taxon>
        <taxon>Malaxideae</taxon>
        <taxon>Dendrobiinae</taxon>
        <taxon>Dendrobium</taxon>
    </lineage>
</organism>
<name>A0AAV7GI88_DENCH</name>
<proteinExistence type="predicted"/>
<accession>A0AAV7GI88</accession>
<dbReference type="AlphaFoldDB" id="A0AAV7GI88"/>
<evidence type="ECO:0000313" key="3">
    <source>
        <dbReference type="Proteomes" id="UP000775213"/>
    </source>
</evidence>
<sequence>MCFVNYIYVRFNVFLCALLLKLYEDNGGQKDRSRHMTEVGKTIGGRKDRSRATVIWETIVRSVTAAALVSLIGGGFDIFDCGGLWGMVLAPKDPMTVSCSDAKVVAFSLLMEFVKEGMLVSVICIDKF</sequence>
<keyword evidence="1" id="KW-0732">Signal</keyword>
<evidence type="ECO:0000256" key="1">
    <source>
        <dbReference type="SAM" id="SignalP"/>
    </source>
</evidence>
<gene>
    <name evidence="2" type="ORF">IEQ34_015969</name>
</gene>
<protein>
    <submittedName>
        <fullName evidence="2">Uncharacterized protein</fullName>
    </submittedName>
</protein>
<evidence type="ECO:0000313" key="2">
    <source>
        <dbReference type="EMBL" id="KAH0455937.1"/>
    </source>
</evidence>
<feature type="chain" id="PRO_5043899690" evidence="1">
    <location>
        <begin position="28"/>
        <end position="128"/>
    </location>
</feature>